<sequence>MIRLDDILVQIGEFGPYQKRVFAIVCMIYFTASWQSMVAVFMAASVDHWCAVPQWDNFNCSAAGLSEQTCMLAMKNASIPANYTNDHQLVYEQCVKYNVSGEAFSPEIDPVHDPGLPTSQVIECDSGWVYDKSQYKSSIITDFDLVCGMEDQTQIPQSAYYGGYLAGSIINGTLADMVGRWWILMAMMFVRLIAGTAIAFSSNFWVFTFLRFFQGYAAISIYIIAFIVGIEFVGPSKRNITGIILSIPYALGYMCLAGIAYFVPYWRTLELICVSPALIYIGLMFFLPESVRWQISMGKYDKAEKTLVKIANSNNKPLSSPFFSSDFRKEQEAAPKEKRATGIDLFRLPRMRLTTIILIFNWMVNAMVYHGLSINTSNLGVNDYVAFAVSGAVEIPAFLLAVVAVEIKFIGRKISLSACMLVGGVACLFTTFIPPGAALTSVAMIGKFGISASFTILYLYTAELYPTKIRSVAMGTCSMFARISGIMAPLILTLANIWSPLPLVIYGSVTVIAGLLTLFLPETLGQKLPETIEEGENYGMESDEKNTLSGKNGVYIRCQDDEEVTIID</sequence>
<feature type="transmembrane region" description="Helical" evidence="5">
    <location>
        <begin position="503"/>
        <end position="520"/>
    </location>
</feature>
<feature type="transmembrane region" description="Helical" evidence="5">
    <location>
        <begin position="414"/>
        <end position="433"/>
    </location>
</feature>
<feature type="domain" description="Major facilitator superfamily (MFS) profile" evidence="6">
    <location>
        <begin position="99"/>
        <end position="525"/>
    </location>
</feature>
<keyword evidence="2 5" id="KW-0812">Transmembrane</keyword>
<feature type="transmembrane region" description="Helical" evidence="5">
    <location>
        <begin position="384"/>
        <end position="407"/>
    </location>
</feature>
<reference evidence="8" key="1">
    <citation type="submission" date="2015-02" db="EMBL/GenBank/DDBJ databases">
        <title>Genome sequencing for Strongylocentrotus purpuratus.</title>
        <authorList>
            <person name="Murali S."/>
            <person name="Liu Y."/>
            <person name="Vee V."/>
            <person name="English A."/>
            <person name="Wang M."/>
            <person name="Skinner E."/>
            <person name="Han Y."/>
            <person name="Muzny D.M."/>
            <person name="Worley K.C."/>
            <person name="Gibbs R.A."/>
        </authorList>
    </citation>
    <scope>NUCLEOTIDE SEQUENCE</scope>
</reference>
<dbReference type="RefSeq" id="XP_030852381.1">
    <property type="nucleotide sequence ID" value="XM_030996521.1"/>
</dbReference>
<evidence type="ECO:0000256" key="4">
    <source>
        <dbReference type="ARBA" id="ARBA00023136"/>
    </source>
</evidence>
<dbReference type="GO" id="GO:0022857">
    <property type="term" value="F:transmembrane transporter activity"/>
    <property type="evidence" value="ECO:0007669"/>
    <property type="project" value="InterPro"/>
</dbReference>
<keyword evidence="3 5" id="KW-1133">Transmembrane helix</keyword>
<feature type="transmembrane region" description="Helical" evidence="5">
    <location>
        <begin position="240"/>
        <end position="263"/>
    </location>
</feature>
<feature type="transmembrane region" description="Helical" evidence="5">
    <location>
        <begin position="213"/>
        <end position="233"/>
    </location>
</feature>
<dbReference type="InterPro" id="IPR005828">
    <property type="entry name" value="MFS_sugar_transport-like"/>
</dbReference>
<dbReference type="Pfam" id="PF00083">
    <property type="entry name" value="Sugar_tr"/>
    <property type="match status" value="1"/>
</dbReference>
<evidence type="ECO:0000256" key="2">
    <source>
        <dbReference type="ARBA" id="ARBA00022692"/>
    </source>
</evidence>
<name>A0A7M7T431_STRPU</name>
<feature type="transmembrane region" description="Helical" evidence="5">
    <location>
        <begin position="472"/>
        <end position="497"/>
    </location>
</feature>
<dbReference type="AlphaFoldDB" id="A0A7M7T431"/>
<dbReference type="OMA" id="GAFICVF"/>
<comment type="subcellular location">
    <subcellularLocation>
        <location evidence="1">Membrane</location>
        <topology evidence="1">Multi-pass membrane protein</topology>
    </subcellularLocation>
</comment>
<dbReference type="InterPro" id="IPR036259">
    <property type="entry name" value="MFS_trans_sf"/>
</dbReference>
<evidence type="ECO:0000313" key="7">
    <source>
        <dbReference type="EnsemblMetazoa" id="XP_030852381"/>
    </source>
</evidence>
<feature type="transmembrane region" description="Helical" evidence="5">
    <location>
        <begin position="269"/>
        <end position="287"/>
    </location>
</feature>
<reference evidence="7" key="2">
    <citation type="submission" date="2021-01" db="UniProtKB">
        <authorList>
            <consortium name="EnsemblMetazoa"/>
        </authorList>
    </citation>
    <scope>IDENTIFICATION</scope>
</reference>
<proteinExistence type="predicted"/>
<evidence type="ECO:0000256" key="5">
    <source>
        <dbReference type="SAM" id="Phobius"/>
    </source>
</evidence>
<dbReference type="CDD" id="cd17317">
    <property type="entry name" value="MFS_SLC22"/>
    <property type="match status" value="1"/>
</dbReference>
<keyword evidence="8" id="KW-1185">Reference proteome</keyword>
<feature type="transmembrane region" description="Helical" evidence="5">
    <location>
        <begin position="353"/>
        <end position="372"/>
    </location>
</feature>
<accession>A0A7M7T431</accession>
<dbReference type="EnsemblMetazoa" id="XM_030996521">
    <property type="protein sequence ID" value="XP_030852381"/>
    <property type="gene ID" value="LOC587955"/>
</dbReference>
<protein>
    <recommendedName>
        <fullName evidence="6">Major facilitator superfamily (MFS) profile domain-containing protein</fullName>
    </recommendedName>
</protein>
<feature type="transmembrane region" description="Helical" evidence="5">
    <location>
        <begin position="181"/>
        <end position="207"/>
    </location>
</feature>
<dbReference type="PROSITE" id="PS50850">
    <property type="entry name" value="MFS"/>
    <property type="match status" value="1"/>
</dbReference>
<dbReference type="FunCoup" id="A0A7M7T431">
    <property type="interactions" value="24"/>
</dbReference>
<organism evidence="7 8">
    <name type="scientific">Strongylocentrotus purpuratus</name>
    <name type="common">Purple sea urchin</name>
    <dbReference type="NCBI Taxonomy" id="7668"/>
    <lineage>
        <taxon>Eukaryota</taxon>
        <taxon>Metazoa</taxon>
        <taxon>Echinodermata</taxon>
        <taxon>Eleutherozoa</taxon>
        <taxon>Echinozoa</taxon>
        <taxon>Echinoidea</taxon>
        <taxon>Euechinoidea</taxon>
        <taxon>Echinacea</taxon>
        <taxon>Camarodonta</taxon>
        <taxon>Echinidea</taxon>
        <taxon>Strongylocentrotidae</taxon>
        <taxon>Strongylocentrotus</taxon>
    </lineage>
</organism>
<evidence type="ECO:0000313" key="8">
    <source>
        <dbReference type="Proteomes" id="UP000007110"/>
    </source>
</evidence>
<dbReference type="OrthoDB" id="5296287at2759"/>
<evidence type="ECO:0000256" key="3">
    <source>
        <dbReference type="ARBA" id="ARBA00022989"/>
    </source>
</evidence>
<dbReference type="SUPFAM" id="SSF103473">
    <property type="entry name" value="MFS general substrate transporter"/>
    <property type="match status" value="1"/>
</dbReference>
<feature type="transmembrane region" description="Helical" evidence="5">
    <location>
        <begin position="20"/>
        <end position="44"/>
    </location>
</feature>
<dbReference type="Proteomes" id="UP000007110">
    <property type="component" value="Unassembled WGS sequence"/>
</dbReference>
<dbReference type="GeneID" id="587955"/>
<dbReference type="Gene3D" id="1.20.1250.20">
    <property type="entry name" value="MFS general substrate transporter like domains"/>
    <property type="match status" value="1"/>
</dbReference>
<dbReference type="InParanoid" id="A0A7M7T431"/>
<evidence type="ECO:0000259" key="6">
    <source>
        <dbReference type="PROSITE" id="PS50850"/>
    </source>
</evidence>
<evidence type="ECO:0000256" key="1">
    <source>
        <dbReference type="ARBA" id="ARBA00004141"/>
    </source>
</evidence>
<keyword evidence="4 5" id="KW-0472">Membrane</keyword>
<dbReference type="KEGG" id="spu:587955"/>
<dbReference type="PANTHER" id="PTHR24064">
    <property type="entry name" value="SOLUTE CARRIER FAMILY 22 MEMBER"/>
    <property type="match status" value="1"/>
</dbReference>
<dbReference type="InterPro" id="IPR020846">
    <property type="entry name" value="MFS_dom"/>
</dbReference>
<dbReference type="GO" id="GO:0016020">
    <property type="term" value="C:membrane"/>
    <property type="evidence" value="ECO:0007669"/>
    <property type="project" value="UniProtKB-SubCell"/>
</dbReference>
<feature type="transmembrane region" description="Helical" evidence="5">
    <location>
        <begin position="439"/>
        <end position="460"/>
    </location>
</feature>